<dbReference type="Gene3D" id="3.30.70.270">
    <property type="match status" value="1"/>
</dbReference>
<name>A0A4D7QQE8_9HYPH</name>
<evidence type="ECO:0000313" key="5">
    <source>
        <dbReference type="Proteomes" id="UP000298588"/>
    </source>
</evidence>
<evidence type="ECO:0000313" key="4">
    <source>
        <dbReference type="EMBL" id="QCK87739.1"/>
    </source>
</evidence>
<keyword evidence="1" id="KW-0812">Transmembrane</keyword>
<dbReference type="EMBL" id="CP039865">
    <property type="protein sequence ID" value="QCK87739.1"/>
    <property type="molecule type" value="Genomic_DNA"/>
</dbReference>
<protein>
    <submittedName>
        <fullName evidence="4">Bifunctional diguanylate cyclase/phosphodiesterase</fullName>
    </submittedName>
</protein>
<dbReference type="Pfam" id="PF00990">
    <property type="entry name" value="GGDEF"/>
    <property type="match status" value="1"/>
</dbReference>
<feature type="transmembrane region" description="Helical" evidence="1">
    <location>
        <begin position="61"/>
        <end position="81"/>
    </location>
</feature>
<dbReference type="InterPro" id="IPR043128">
    <property type="entry name" value="Rev_trsase/Diguanyl_cyclase"/>
</dbReference>
<dbReference type="PANTHER" id="PTHR44757:SF2">
    <property type="entry name" value="BIOFILM ARCHITECTURE MAINTENANCE PROTEIN MBAA"/>
    <property type="match status" value="1"/>
</dbReference>
<organism evidence="4 5">
    <name type="scientific">Phreatobacter aquaticus</name>
    <dbReference type="NCBI Taxonomy" id="2570229"/>
    <lineage>
        <taxon>Bacteria</taxon>
        <taxon>Pseudomonadati</taxon>
        <taxon>Pseudomonadota</taxon>
        <taxon>Alphaproteobacteria</taxon>
        <taxon>Hyphomicrobiales</taxon>
        <taxon>Phreatobacteraceae</taxon>
        <taxon>Phreatobacter</taxon>
    </lineage>
</organism>
<keyword evidence="1" id="KW-1133">Transmembrane helix</keyword>
<dbReference type="Pfam" id="PF00563">
    <property type="entry name" value="EAL"/>
    <property type="match status" value="1"/>
</dbReference>
<dbReference type="PROSITE" id="PS50887">
    <property type="entry name" value="GGDEF"/>
    <property type="match status" value="1"/>
</dbReference>
<feature type="domain" description="GGDEF" evidence="3">
    <location>
        <begin position="125"/>
        <end position="258"/>
    </location>
</feature>
<dbReference type="SMART" id="SM00267">
    <property type="entry name" value="GGDEF"/>
    <property type="match status" value="1"/>
</dbReference>
<keyword evidence="1" id="KW-0472">Membrane</keyword>
<dbReference type="InterPro" id="IPR000160">
    <property type="entry name" value="GGDEF_dom"/>
</dbReference>
<dbReference type="SMART" id="SM00052">
    <property type="entry name" value="EAL"/>
    <property type="match status" value="1"/>
</dbReference>
<evidence type="ECO:0000259" key="2">
    <source>
        <dbReference type="PROSITE" id="PS50883"/>
    </source>
</evidence>
<dbReference type="PANTHER" id="PTHR44757">
    <property type="entry name" value="DIGUANYLATE CYCLASE DGCP"/>
    <property type="match status" value="1"/>
</dbReference>
<dbReference type="InterPro" id="IPR029787">
    <property type="entry name" value="Nucleotide_cyclase"/>
</dbReference>
<gene>
    <name evidence="4" type="ORF">E8L99_19265</name>
</gene>
<dbReference type="SUPFAM" id="SSF141868">
    <property type="entry name" value="EAL domain-like"/>
    <property type="match status" value="1"/>
</dbReference>
<dbReference type="Proteomes" id="UP000298588">
    <property type="component" value="Chromosome"/>
</dbReference>
<dbReference type="OrthoDB" id="9814202at2"/>
<dbReference type="InterPro" id="IPR001633">
    <property type="entry name" value="EAL_dom"/>
</dbReference>
<evidence type="ECO:0000259" key="3">
    <source>
        <dbReference type="PROSITE" id="PS50887"/>
    </source>
</evidence>
<dbReference type="CDD" id="cd01948">
    <property type="entry name" value="EAL"/>
    <property type="match status" value="1"/>
</dbReference>
<feature type="domain" description="EAL" evidence="2">
    <location>
        <begin position="267"/>
        <end position="516"/>
    </location>
</feature>
<dbReference type="InterPro" id="IPR052155">
    <property type="entry name" value="Biofilm_reg_signaling"/>
</dbReference>
<sequence>MRDVAMTVSTKHHADAALSGHVLAVAAAIVLTIGLICVLGVVSDHAVRQVFGADETGFRNITILALVSCMAAGGLLIRLRIAHARVIRHARFLLPVGTDDLTGLLNRAAFYRAFDRVLEAADRGQPFTLLLLDLDHFKDVNDTFGHHAGDAVLARVASRLRNVCGGEAEIARLGGDEFAVIIQTVASGNHVARACQLIIDEISKPIPFDSDNLLVGVSIGYLEVNQPDAGRDDLMRRADKALYTAKDRGRGHAVAYDGNMDKDVSQRRFFERELRGAVLTGEIDVHLQPIMAADGRRVVGVEALARWNHSYRGLIMPGEFIPVAEDTGLIHQLGATVLKRACQAAVAWPDLFVTVNVSPLQMRRGDFPALVQSVLNETGLSPGRLVLEITEGIMIDDPEKALVAIRAVRSLGVKIALDDFGTGFSSLSYLRKFPIDKLKVDRSFVRDLDMGAEAGAILLCVINVGRALGLEVIAEGVETEEQATFLRNAGCDQMQGFLFGRPMEIGEAGRAIRRGRTVHVEAA</sequence>
<keyword evidence="5" id="KW-1185">Reference proteome</keyword>
<dbReference type="PROSITE" id="PS50883">
    <property type="entry name" value="EAL"/>
    <property type="match status" value="1"/>
</dbReference>
<dbReference type="NCBIfam" id="TIGR00254">
    <property type="entry name" value="GGDEF"/>
    <property type="match status" value="1"/>
</dbReference>
<proteinExistence type="predicted"/>
<feature type="transmembrane region" description="Helical" evidence="1">
    <location>
        <begin position="21"/>
        <end position="41"/>
    </location>
</feature>
<dbReference type="Gene3D" id="3.20.20.450">
    <property type="entry name" value="EAL domain"/>
    <property type="match status" value="1"/>
</dbReference>
<dbReference type="AlphaFoldDB" id="A0A4D7QQE8"/>
<accession>A0A4D7QQE8</accession>
<dbReference type="InterPro" id="IPR035919">
    <property type="entry name" value="EAL_sf"/>
</dbReference>
<dbReference type="SUPFAM" id="SSF55073">
    <property type="entry name" value="Nucleotide cyclase"/>
    <property type="match status" value="1"/>
</dbReference>
<reference evidence="4 5" key="1">
    <citation type="submission" date="2019-04" db="EMBL/GenBank/DDBJ databases">
        <title>Phreatobacter aquaticus sp. nov.</title>
        <authorList>
            <person name="Choi A."/>
            <person name="Baek K."/>
        </authorList>
    </citation>
    <scope>NUCLEOTIDE SEQUENCE [LARGE SCALE GENOMIC DNA]</scope>
    <source>
        <strain evidence="4 5">NMCR1094</strain>
    </source>
</reference>
<evidence type="ECO:0000256" key="1">
    <source>
        <dbReference type="SAM" id="Phobius"/>
    </source>
</evidence>
<dbReference type="CDD" id="cd01949">
    <property type="entry name" value="GGDEF"/>
    <property type="match status" value="1"/>
</dbReference>
<dbReference type="KEGG" id="paqt:E8L99_19265"/>